<evidence type="ECO:0000313" key="2">
    <source>
        <dbReference type="Proteomes" id="UP001497416"/>
    </source>
</evidence>
<organism evidence="1 2">
    <name type="scientific">Tenacibaculum platacis</name>
    <dbReference type="NCBI Taxonomy" id="3137852"/>
    <lineage>
        <taxon>Bacteria</taxon>
        <taxon>Pseudomonadati</taxon>
        <taxon>Bacteroidota</taxon>
        <taxon>Flavobacteriia</taxon>
        <taxon>Flavobacteriales</taxon>
        <taxon>Flavobacteriaceae</taxon>
        <taxon>Tenacibaculum</taxon>
    </lineage>
</organism>
<dbReference type="RefSeq" id="WP_348713247.1">
    <property type="nucleotide sequence ID" value="NZ_CAXIXY010000006.1"/>
</dbReference>
<dbReference type="PROSITE" id="PS51257">
    <property type="entry name" value="PROKAR_LIPOPROTEIN"/>
    <property type="match status" value="1"/>
</dbReference>
<reference evidence="1 2" key="1">
    <citation type="submission" date="2024-05" db="EMBL/GenBank/DDBJ databases">
        <authorList>
            <person name="Duchaud E."/>
        </authorList>
    </citation>
    <scope>NUCLEOTIDE SEQUENCE [LARGE SCALE GENOMIC DNA]</scope>
    <source>
        <strain evidence="1">Ena-SAMPLE-TAB-13-05-2024-13:56:06:370-140302</strain>
    </source>
</reference>
<name>A0ABM9P505_9FLAO</name>
<dbReference type="Proteomes" id="UP001497416">
    <property type="component" value="Unassembled WGS sequence"/>
</dbReference>
<gene>
    <name evidence="1" type="ORF">T190607A01A_40317</name>
</gene>
<proteinExistence type="predicted"/>
<protein>
    <recommendedName>
        <fullName evidence="3">DKNYY family protein</fullName>
    </recommendedName>
</protein>
<evidence type="ECO:0008006" key="3">
    <source>
        <dbReference type="Google" id="ProtNLM"/>
    </source>
</evidence>
<comment type="caution">
    <text evidence="1">The sequence shown here is derived from an EMBL/GenBank/DDBJ whole genome shotgun (WGS) entry which is preliminary data.</text>
</comment>
<sequence length="258" mass="30839">MKNYLILILCLYIVISCSSPKYVYVDELSEEYKNTSIRLKDYDLYTFKMVKDTLNTDVPIEKRPFMNSVQSEKNHLVYEELYLLFNKNKRDVLYITTFTHKYIYKDGVFNHKENDSIVYFNEVEYIFHGVRDTIDNELRFRNPGNGFLKTLYIGYEHNKDVITLTTVPNVNPIQGIRRKKPIVNLNEMFGVPLQFKKDNRTWYFKDCVDVGTYEVDSLYHNNSHYIFHTKRDQEECALIKLEHKKNKIKYFLDANASH</sequence>
<accession>A0ABM9P505</accession>
<evidence type="ECO:0000313" key="1">
    <source>
        <dbReference type="EMBL" id="CAL2091945.1"/>
    </source>
</evidence>
<keyword evidence="2" id="KW-1185">Reference proteome</keyword>
<dbReference type="EMBL" id="CAXIXY010000006">
    <property type="protein sequence ID" value="CAL2091945.1"/>
    <property type="molecule type" value="Genomic_DNA"/>
</dbReference>